<dbReference type="OrthoDB" id="434695at2759"/>
<feature type="region of interest" description="Disordered" evidence="1">
    <location>
        <begin position="711"/>
        <end position="780"/>
    </location>
</feature>
<feature type="region of interest" description="Disordered" evidence="1">
    <location>
        <begin position="819"/>
        <end position="904"/>
    </location>
</feature>
<feature type="region of interest" description="Disordered" evidence="1">
    <location>
        <begin position="1466"/>
        <end position="1573"/>
    </location>
</feature>
<dbReference type="VEuPathDB" id="ToxoDB:CSUI_000283"/>
<feature type="compositionally biased region" description="Polar residues" evidence="1">
    <location>
        <begin position="1137"/>
        <end position="1148"/>
    </location>
</feature>
<feature type="compositionally biased region" description="Basic and acidic residues" evidence="1">
    <location>
        <begin position="711"/>
        <end position="771"/>
    </location>
</feature>
<feature type="region of interest" description="Disordered" evidence="1">
    <location>
        <begin position="1306"/>
        <end position="1325"/>
    </location>
</feature>
<feature type="compositionally biased region" description="Low complexity" evidence="1">
    <location>
        <begin position="1120"/>
        <end position="1129"/>
    </location>
</feature>
<feature type="compositionally biased region" description="Basic and acidic residues" evidence="1">
    <location>
        <begin position="1495"/>
        <end position="1507"/>
    </location>
</feature>
<gene>
    <name evidence="2" type="ORF">CSUI_000283</name>
</gene>
<dbReference type="PANTHER" id="PTHR31975">
    <property type="entry name" value="BUD SITE SELECTION PROTEIN 7-RELATED"/>
    <property type="match status" value="1"/>
</dbReference>
<feature type="region of interest" description="Disordered" evidence="1">
    <location>
        <begin position="948"/>
        <end position="1023"/>
    </location>
</feature>
<dbReference type="InterPro" id="IPR011990">
    <property type="entry name" value="TPR-like_helical_dom_sf"/>
</dbReference>
<dbReference type="Pfam" id="PF09295">
    <property type="entry name" value="ChAPs"/>
    <property type="match status" value="1"/>
</dbReference>
<feature type="non-terminal residue" evidence="2">
    <location>
        <position position="1"/>
    </location>
</feature>
<feature type="compositionally biased region" description="Polar residues" evidence="1">
    <location>
        <begin position="1475"/>
        <end position="1487"/>
    </location>
</feature>
<protein>
    <submittedName>
        <fullName evidence="2">S (Chs5p-arf1p-binding proteins) protein</fullName>
    </submittedName>
</protein>
<evidence type="ECO:0000256" key="1">
    <source>
        <dbReference type="SAM" id="MobiDB-lite"/>
    </source>
</evidence>
<sequence>EFEGLGPPDLCCLEKVLQKDVSVVAKVLESVALDEPFQQHSSSSSSLSTPAVPLNNESALFCHYVVGLDASQPAAIAAYIYGLVAKQETETSWFGRSKWHIIRGLYCTFDVFHQVDVRVEVRFPSSPWGKGGGGLTLKGQSDVSQFSSSGSVVFYAVSTPSSNLYCIKTSPFPSSSSSSALAAPASICPSTSEPATLSGDSTGVLSQPHRHPSRPSPPPSSSSSPSSRFGSSSFSLRALRPTSPYLSIVEDVPPDTWEATQVSSMMRSDYPPILYGGLSPSCMRVFSPFNSIETSPIPKTCRDFLQLAACFFHAGDSLGLLPSIGHGTNALCEILSNRILSMYHTSLEETVEAFSPFSSLSPLMNLHLARAYSRRKDHFRALSCLISSIRCFPEEACFLQMQSKILLDIASSPPPGGPSNKPLESTFSPSLFSKPNVDPYFQERKPVESLSSLPSSSASSVSDSSSPSNFLVNHSVSRSTSFTRMSPVGDHEGCSGWKGREERLERKDTFSGVRRRRKGCSSRLILRLPKNLPSLTSHHTVHTSSSPSSGSCSSSQTFIMRAARASQYAVSLSPTIFPFWITLARSSVLCGNYGQAFLILNACPHVPLSYPFYTKGLSPDIHHMSVTEPVQRRTGFYSYLWLRPYREDFLLLPLSKDQSYWSDLRGKSKQGSRNPSNFSSTWSPSSSCSPSSPSLRDVRFLWEWMKEEDRQEEGRRRGEQGHQESREVEETRDEPEQRRERRRDSSGRRSGDSSVEDGRRDEIRDQVEGHKRQQQLRTYTPSTLTLDIKAIQHGKEDDVKEKRDSLLFVPQNNRRELHSLSTSSSLLSSPTLTFSSSSSHSAVSPQQGSPVYGRTVLQHSGDDGVLEERNKRLNEKRREQEEARTSGGMEEGSSSHHKNKPEEVRRNVSYSWSIFRGATREFTSERPVSSSLSPPASGIVIPTAANASFAHSSPPSSSSSLSSSSREVDHEERRNEKKGYRRRHSEESERKAVDSDESLTHGATSTNSSVENEGGGKGSPGNNLASRCTYTAAHTSLSSLSLASCPPPTQPSTVPEMGKQRHFSSPPLSLLQTQGGTLSSLFSSAIGSPVTFAGASPPDGSYSLHSSPVDVSLERGGKASESLSSSSSSFFPGSPVKTLQSPQRTTTKRLPSLSLETLNLYLNAVKSSPALRFDYFENKAYKVLVQMENHSSLGLLLVLYARIFLPPSQHREFLPPHLLRWTLGSSSSSSSILSFSLLPTQGPFHDGRYPSSSLEMVDREADRHLLPGDVTIPEEERVLQEHFCQIEIESVHTGRRGHDMTEIEEEEALQRPHGEEEQKSCPLSRGYTTQACQDHEEHHRSFPYVSTGTTHSLQQAHSKADTDRSVEVCAKEAGGQNFQSKENGLKESKRSVHEDGRVGSSTAIVVEKKGLGEGSKNPVEKKSYEIEHIESPILLSPQCEEQPSSALSSKLCSDCISVASSYSQEKSTTERDLNFMSNSSTISSRPYSTGGCAKKLVDREGGVEKHSAGSAEVADDGEDRGQGPSRCLSQGSHKKDEKSVTQEKERGRSTSISSSGRSSTKREKREITDEEKRKEEIRAWLDQQAPFYHSPSSDCRRARGKMLEKLIKVLKNDIELHAEISEACSVHTLTRLVDEVSNTTADGKKDPSFEDCQRVGEFLVAWGSLCCRLGDCRNMLSAYGLALRLGLSCKASFELMRWFARREDFTSVLRIASVTCFHLEFICGETLRSLPDWMASCLSRLLDRIGIATVSNSDILKAVSRASSSFSPSSLSLHHALGYFLQSRVKGVSATT</sequence>
<feature type="compositionally biased region" description="Basic and acidic residues" evidence="1">
    <location>
        <begin position="1308"/>
        <end position="1319"/>
    </location>
</feature>
<feature type="compositionally biased region" description="Low complexity" evidence="1">
    <location>
        <begin position="952"/>
        <end position="965"/>
    </location>
</feature>
<feature type="compositionally biased region" description="Low complexity" evidence="1">
    <location>
        <begin position="1549"/>
        <end position="1558"/>
    </location>
</feature>
<evidence type="ECO:0000313" key="2">
    <source>
        <dbReference type="EMBL" id="PHJ25859.1"/>
    </source>
</evidence>
<feature type="region of interest" description="Disordered" evidence="1">
    <location>
        <begin position="1374"/>
        <end position="1398"/>
    </location>
</feature>
<feature type="compositionally biased region" description="Polar residues" evidence="1">
    <location>
        <begin position="192"/>
        <end position="205"/>
    </location>
</feature>
<feature type="compositionally biased region" description="Low complexity" evidence="1">
    <location>
        <begin position="675"/>
        <end position="694"/>
    </location>
</feature>
<feature type="compositionally biased region" description="Low complexity" evidence="1">
    <location>
        <begin position="819"/>
        <end position="841"/>
    </location>
</feature>
<dbReference type="GO" id="GO:0034044">
    <property type="term" value="C:exomer complex"/>
    <property type="evidence" value="ECO:0007669"/>
    <property type="project" value="TreeGrafter"/>
</dbReference>
<feature type="compositionally biased region" description="Basic and acidic residues" evidence="1">
    <location>
        <begin position="1560"/>
        <end position="1573"/>
    </location>
</feature>
<keyword evidence="3" id="KW-1185">Reference proteome</keyword>
<name>A0A2C6LEM3_9APIC</name>
<feature type="compositionally biased region" description="Basic and acidic residues" evidence="1">
    <location>
        <begin position="1383"/>
        <end position="1397"/>
    </location>
</feature>
<feature type="compositionally biased region" description="Basic and acidic residues" evidence="1">
    <location>
        <begin position="1533"/>
        <end position="1548"/>
    </location>
</feature>
<accession>A0A2C6LEM3</accession>
<dbReference type="RefSeq" id="XP_067927505.1">
    <property type="nucleotide sequence ID" value="XM_068060517.1"/>
</dbReference>
<reference evidence="2 3" key="1">
    <citation type="journal article" date="2017" name="Int. J. Parasitol.">
        <title>The genome of the protozoan parasite Cystoisospora suis and a reverse vaccinology approach to identify vaccine candidates.</title>
        <authorList>
            <person name="Palmieri N."/>
            <person name="Shrestha A."/>
            <person name="Ruttkowski B."/>
            <person name="Beck T."/>
            <person name="Vogl C."/>
            <person name="Tomley F."/>
            <person name="Blake D.P."/>
            <person name="Joachim A."/>
        </authorList>
    </citation>
    <scope>NUCLEOTIDE SEQUENCE [LARGE SCALE GENOMIC DNA]</scope>
    <source>
        <strain evidence="2 3">Wien I</strain>
    </source>
</reference>
<feature type="compositionally biased region" description="Low complexity" evidence="1">
    <location>
        <begin position="221"/>
        <end position="233"/>
    </location>
</feature>
<feature type="region of interest" description="Disordered" evidence="1">
    <location>
        <begin position="192"/>
        <end position="233"/>
    </location>
</feature>
<dbReference type="InterPro" id="IPR015374">
    <property type="entry name" value="ChAPs"/>
</dbReference>
<dbReference type="Gene3D" id="1.25.40.10">
    <property type="entry name" value="Tetratricopeptide repeat domain"/>
    <property type="match status" value="2"/>
</dbReference>
<organism evidence="2 3">
    <name type="scientific">Cystoisospora suis</name>
    <dbReference type="NCBI Taxonomy" id="483139"/>
    <lineage>
        <taxon>Eukaryota</taxon>
        <taxon>Sar</taxon>
        <taxon>Alveolata</taxon>
        <taxon>Apicomplexa</taxon>
        <taxon>Conoidasida</taxon>
        <taxon>Coccidia</taxon>
        <taxon>Eucoccidiorida</taxon>
        <taxon>Eimeriorina</taxon>
        <taxon>Sarcocystidae</taxon>
        <taxon>Cystoisospora</taxon>
    </lineage>
</organism>
<feature type="region of interest" description="Disordered" evidence="1">
    <location>
        <begin position="1097"/>
        <end position="1148"/>
    </location>
</feature>
<proteinExistence type="predicted"/>
<dbReference type="GO" id="GO:0006893">
    <property type="term" value="P:Golgi to plasma membrane transport"/>
    <property type="evidence" value="ECO:0007669"/>
    <property type="project" value="UniProtKB-ARBA"/>
</dbReference>
<dbReference type="PANTHER" id="PTHR31975:SF1">
    <property type="entry name" value="BUD SITE SELECTION PROTEIN 7-RELATED"/>
    <property type="match status" value="1"/>
</dbReference>
<feature type="compositionally biased region" description="Basic and acidic residues" evidence="1">
    <location>
        <begin position="966"/>
        <end position="994"/>
    </location>
</feature>
<evidence type="ECO:0000313" key="3">
    <source>
        <dbReference type="Proteomes" id="UP000221165"/>
    </source>
</evidence>
<dbReference type="GeneID" id="94423728"/>
<dbReference type="EMBL" id="MIGC01000115">
    <property type="protein sequence ID" value="PHJ25859.1"/>
    <property type="molecule type" value="Genomic_DNA"/>
</dbReference>
<feature type="region of interest" description="Disordered" evidence="1">
    <location>
        <begin position="1040"/>
        <end position="1070"/>
    </location>
</feature>
<dbReference type="Proteomes" id="UP000221165">
    <property type="component" value="Unassembled WGS sequence"/>
</dbReference>
<feature type="compositionally biased region" description="Basic and acidic residues" evidence="1">
    <location>
        <begin position="860"/>
        <end position="884"/>
    </location>
</feature>
<comment type="caution">
    <text evidence="2">The sequence shown here is derived from an EMBL/GenBank/DDBJ whole genome shotgun (WGS) entry which is preliminary data.</text>
</comment>
<feature type="compositionally biased region" description="Polar residues" evidence="1">
    <location>
        <begin position="1001"/>
        <end position="1011"/>
    </location>
</feature>
<feature type="region of interest" description="Disordered" evidence="1">
    <location>
        <begin position="664"/>
        <end position="694"/>
    </location>
</feature>